<evidence type="ECO:0000313" key="3">
    <source>
        <dbReference type="Proteomes" id="UP000184278"/>
    </source>
</evidence>
<accession>A0A1M6GNL4</accession>
<organism evidence="2 3">
    <name type="scientific">Butyrivibrio fibrisolvens DSM 3071</name>
    <dbReference type="NCBI Taxonomy" id="1121131"/>
    <lineage>
        <taxon>Bacteria</taxon>
        <taxon>Bacillati</taxon>
        <taxon>Bacillota</taxon>
        <taxon>Clostridia</taxon>
        <taxon>Lachnospirales</taxon>
        <taxon>Lachnospiraceae</taxon>
        <taxon>Butyrivibrio</taxon>
    </lineage>
</organism>
<protein>
    <recommendedName>
        <fullName evidence="1">DUF4143 domain-containing protein</fullName>
    </recommendedName>
</protein>
<evidence type="ECO:0000259" key="1">
    <source>
        <dbReference type="Pfam" id="PF13635"/>
    </source>
</evidence>
<dbReference type="PANTHER" id="PTHR33295:SF7">
    <property type="entry name" value="ATPASE"/>
    <property type="match status" value="1"/>
</dbReference>
<dbReference type="PANTHER" id="PTHR33295">
    <property type="entry name" value="ATPASE"/>
    <property type="match status" value="1"/>
</dbReference>
<keyword evidence="3" id="KW-1185">Reference proteome</keyword>
<dbReference type="Proteomes" id="UP000184278">
    <property type="component" value="Unassembled WGS sequence"/>
</dbReference>
<sequence length="190" mass="22112">MVWDSIPAQLAKENKKYIFGSVKKGARAKEFENAIQWLIEAGLVHKVPRVSKVCRPIKFYEDYNAFKLFCVDLGLLGAMSDVSAKDILVKDTAFKEYKGAFTEQYVLQQIIAQDIKAYYYSKDNSTLELDFIIQKEDVHPIEVKAEENLRSKSLSTIYNENKDLKPWRFSMAGFRQQDWMVNVPLYLIYE</sequence>
<name>A0A1M6GNL4_BUTFI</name>
<gene>
    <name evidence="2" type="ORF">SAMN02745229_04117</name>
</gene>
<dbReference type="AlphaFoldDB" id="A0A1M6GNL4"/>
<proteinExistence type="predicted"/>
<dbReference type="OrthoDB" id="9801806at2"/>
<dbReference type="STRING" id="1121131.SAMN02745229_04117"/>
<dbReference type="Pfam" id="PF13635">
    <property type="entry name" value="DUF4143"/>
    <property type="match status" value="1"/>
</dbReference>
<dbReference type="InterPro" id="IPR025420">
    <property type="entry name" value="DUF4143"/>
</dbReference>
<evidence type="ECO:0000313" key="2">
    <source>
        <dbReference type="EMBL" id="SHJ11519.1"/>
    </source>
</evidence>
<feature type="domain" description="DUF4143" evidence="1">
    <location>
        <begin position="2"/>
        <end position="145"/>
    </location>
</feature>
<dbReference type="EMBL" id="FQXK01000069">
    <property type="protein sequence ID" value="SHJ11519.1"/>
    <property type="molecule type" value="Genomic_DNA"/>
</dbReference>
<reference evidence="3" key="1">
    <citation type="submission" date="2016-11" db="EMBL/GenBank/DDBJ databases">
        <authorList>
            <person name="Varghese N."/>
            <person name="Submissions S."/>
        </authorList>
    </citation>
    <scope>NUCLEOTIDE SEQUENCE [LARGE SCALE GENOMIC DNA]</scope>
    <source>
        <strain evidence="3">DSM 3071</strain>
    </source>
</reference>